<evidence type="ECO:0000313" key="2">
    <source>
        <dbReference type="EMBL" id="OFJ47486.1"/>
    </source>
</evidence>
<dbReference type="InterPro" id="IPR050343">
    <property type="entry name" value="RsuA_PseudoU_synthase"/>
</dbReference>
<dbReference type="GO" id="GO:0001522">
    <property type="term" value="P:pseudouridine synthesis"/>
    <property type="evidence" value="ECO:0007669"/>
    <property type="project" value="InterPro"/>
</dbReference>
<dbReference type="EMBL" id="MAQB02000006">
    <property type="protein sequence ID" value="OFJ47486.1"/>
    <property type="molecule type" value="Genomic_DNA"/>
</dbReference>
<dbReference type="GO" id="GO:0003723">
    <property type="term" value="F:RNA binding"/>
    <property type="evidence" value="ECO:0007669"/>
    <property type="project" value="UniProtKB-KW"/>
</dbReference>
<dbReference type="PANTHER" id="PTHR47683:SF2">
    <property type="entry name" value="RNA-BINDING S4 DOMAIN-CONTAINING PROTEIN"/>
    <property type="match status" value="1"/>
</dbReference>
<dbReference type="GO" id="GO:0009982">
    <property type="term" value="F:pseudouridine synthase activity"/>
    <property type="evidence" value="ECO:0007669"/>
    <property type="project" value="InterPro"/>
</dbReference>
<dbReference type="Proteomes" id="UP000092634">
    <property type="component" value="Unassembled WGS sequence"/>
</dbReference>
<organism evidence="2 3">
    <name type="scientific">Janthinobacterium lividum</name>
    <dbReference type="NCBI Taxonomy" id="29581"/>
    <lineage>
        <taxon>Bacteria</taxon>
        <taxon>Pseudomonadati</taxon>
        <taxon>Pseudomonadota</taxon>
        <taxon>Betaproteobacteria</taxon>
        <taxon>Burkholderiales</taxon>
        <taxon>Oxalobacteraceae</taxon>
        <taxon>Janthinobacterium</taxon>
    </lineage>
</organism>
<sequence length="252" mass="27777">MTTSHEMPTVRLAKRLSEDVPCSRREAELYIEGGWVTVDGVPVEESGARVADNQVVVLLPNATLEEMPPVTILLHKPAGINGGVGGEGKPALACLRPEQLFTPENVLPSAVTRFLKRHLIGLSITNPLDTMASGLLVFTQDFRVARKLVDEAKTVEQEFIVEVAGNIMENGLALLNHGLPFNGKPLPPIKVSWQNETRLRFALKNVQPGQIAHMCKMVGLDVVAMKRLRIGRIPMGAMPVGQWRYLQGYERF</sequence>
<dbReference type="InterPro" id="IPR020103">
    <property type="entry name" value="PsdUridine_synth_cat_dom_sf"/>
</dbReference>
<dbReference type="SUPFAM" id="SSF55174">
    <property type="entry name" value="Alpha-L RNA-binding motif"/>
    <property type="match status" value="1"/>
</dbReference>
<dbReference type="Gene3D" id="3.30.2350.10">
    <property type="entry name" value="Pseudouridine synthase"/>
    <property type="match status" value="1"/>
</dbReference>
<dbReference type="InterPro" id="IPR036986">
    <property type="entry name" value="S4_RNA-bd_sf"/>
</dbReference>
<dbReference type="Gene3D" id="3.10.290.10">
    <property type="entry name" value="RNA-binding S4 domain"/>
    <property type="match status" value="1"/>
</dbReference>
<keyword evidence="1" id="KW-0694">RNA-binding</keyword>
<dbReference type="AlphaFoldDB" id="A0A1E8PMG4"/>
<reference evidence="2 3" key="1">
    <citation type="submission" date="2016-10" db="EMBL/GenBank/DDBJ databases">
        <title>Updated version of Genome Assembly of Janthinobacterium lividum ERGS5:01.</title>
        <authorList>
            <person name="Kumar R."/>
            <person name="Acharya V."/>
            <person name="Singh D."/>
        </authorList>
    </citation>
    <scope>NUCLEOTIDE SEQUENCE [LARGE SCALE GENOMIC DNA]</scope>
    <source>
        <strain evidence="2 3">ERGS5:01</strain>
    </source>
</reference>
<dbReference type="SUPFAM" id="SSF55120">
    <property type="entry name" value="Pseudouridine synthase"/>
    <property type="match status" value="1"/>
</dbReference>
<dbReference type="CDD" id="cd02555">
    <property type="entry name" value="PSSA_1"/>
    <property type="match status" value="1"/>
</dbReference>
<gene>
    <name evidence="2" type="ORF">BA896_017260</name>
</gene>
<dbReference type="CDD" id="cd00165">
    <property type="entry name" value="S4"/>
    <property type="match status" value="1"/>
</dbReference>
<accession>A0A1E8PMG4</accession>
<protein>
    <submittedName>
        <fullName evidence="2">RNA-binding protein</fullName>
    </submittedName>
</protein>
<dbReference type="PANTHER" id="PTHR47683">
    <property type="entry name" value="PSEUDOURIDINE SYNTHASE FAMILY PROTEIN-RELATED"/>
    <property type="match status" value="1"/>
</dbReference>
<proteinExistence type="predicted"/>
<evidence type="ECO:0000256" key="1">
    <source>
        <dbReference type="PROSITE-ProRule" id="PRU00182"/>
    </source>
</evidence>
<dbReference type="GO" id="GO:0140098">
    <property type="term" value="F:catalytic activity, acting on RNA"/>
    <property type="evidence" value="ECO:0007669"/>
    <property type="project" value="UniProtKB-ARBA"/>
</dbReference>
<comment type="caution">
    <text evidence="2">The sequence shown here is derived from an EMBL/GenBank/DDBJ whole genome shotgun (WGS) entry which is preliminary data.</text>
</comment>
<dbReference type="GO" id="GO:0006396">
    <property type="term" value="P:RNA processing"/>
    <property type="evidence" value="ECO:0007669"/>
    <property type="project" value="UniProtKB-ARBA"/>
</dbReference>
<dbReference type="PROSITE" id="PS50889">
    <property type="entry name" value="S4"/>
    <property type="match status" value="1"/>
</dbReference>
<name>A0A1E8PMG4_9BURK</name>
<evidence type="ECO:0000313" key="3">
    <source>
        <dbReference type="Proteomes" id="UP000092634"/>
    </source>
</evidence>